<protein>
    <submittedName>
        <fullName evidence="1">Uncharacterized protein</fullName>
    </submittedName>
</protein>
<sequence>MVGRIALVGGIWGHIRPLWMKDKVQRYKGKPEMLVNKLQRIFGPKTALVQENTAEGSRNAGKNGREKIDLGRQCVRAVSYTHLDVYKRQNVHYAKPLLL</sequence>
<accession>A0A0V0XDY4</accession>
<evidence type="ECO:0000313" key="2">
    <source>
        <dbReference type="Proteomes" id="UP000054815"/>
    </source>
</evidence>
<dbReference type="EMBL" id="JYDU01000478">
    <property type="protein sequence ID" value="KRX86100.1"/>
    <property type="molecule type" value="Genomic_DNA"/>
</dbReference>
<evidence type="ECO:0000313" key="1">
    <source>
        <dbReference type="EMBL" id="KRX86100.1"/>
    </source>
</evidence>
<dbReference type="Proteomes" id="UP000054815">
    <property type="component" value="Unassembled WGS sequence"/>
</dbReference>
<reference evidence="1 2" key="1">
    <citation type="submission" date="2015-01" db="EMBL/GenBank/DDBJ databases">
        <title>Evolution of Trichinella species and genotypes.</title>
        <authorList>
            <person name="Korhonen P.K."/>
            <person name="Edoardo P."/>
            <person name="Giuseppe L.R."/>
            <person name="Gasser R.B."/>
        </authorList>
    </citation>
    <scope>NUCLEOTIDE SEQUENCE [LARGE SCALE GENOMIC DNA]</scope>
    <source>
        <strain evidence="1">ISS141</strain>
    </source>
</reference>
<organism evidence="1 2">
    <name type="scientific">Trichinella pseudospiralis</name>
    <name type="common">Parasitic roundworm</name>
    <dbReference type="NCBI Taxonomy" id="6337"/>
    <lineage>
        <taxon>Eukaryota</taxon>
        <taxon>Metazoa</taxon>
        <taxon>Ecdysozoa</taxon>
        <taxon>Nematoda</taxon>
        <taxon>Enoplea</taxon>
        <taxon>Dorylaimia</taxon>
        <taxon>Trichinellida</taxon>
        <taxon>Trichinellidae</taxon>
        <taxon>Trichinella</taxon>
    </lineage>
</organism>
<proteinExistence type="predicted"/>
<name>A0A0V0XDY4_TRIPS</name>
<gene>
    <name evidence="1" type="ORF">T4E_11608</name>
</gene>
<comment type="caution">
    <text evidence="1">The sequence shown here is derived from an EMBL/GenBank/DDBJ whole genome shotgun (WGS) entry which is preliminary data.</text>
</comment>
<dbReference type="AlphaFoldDB" id="A0A0V0XDY4"/>